<dbReference type="SUPFAM" id="SSF52518">
    <property type="entry name" value="Thiamin diphosphate-binding fold (THDP-binding)"/>
    <property type="match status" value="2"/>
</dbReference>
<dbReference type="GO" id="GO:0070204">
    <property type="term" value="F:2-succinyl-5-enolpyruvyl-6-hydroxy-3-cyclohexene-1-carboxylic-acid synthase activity"/>
    <property type="evidence" value="ECO:0007669"/>
    <property type="project" value="UniProtKB-UniRule"/>
</dbReference>
<dbReference type="Gene3D" id="3.40.50.1220">
    <property type="entry name" value="TPP-binding domain"/>
    <property type="match status" value="1"/>
</dbReference>
<dbReference type="InterPro" id="IPR011766">
    <property type="entry name" value="TPP_enzyme_TPP-bd"/>
</dbReference>
<evidence type="ECO:0000256" key="6">
    <source>
        <dbReference type="HAMAP-Rule" id="MF_01659"/>
    </source>
</evidence>
<dbReference type="InterPro" id="IPR029061">
    <property type="entry name" value="THDP-binding"/>
</dbReference>
<keyword evidence="1 6" id="KW-0808">Transferase</keyword>
<dbReference type="RefSeq" id="WP_114451130.1">
    <property type="nucleotide sequence ID" value="NZ_QPJC01000001.1"/>
</dbReference>
<evidence type="ECO:0000313" key="9">
    <source>
        <dbReference type="EMBL" id="RCW46877.1"/>
    </source>
</evidence>
<dbReference type="Pfam" id="PF02776">
    <property type="entry name" value="TPP_enzyme_N"/>
    <property type="match status" value="1"/>
</dbReference>
<dbReference type="GO" id="GO:0009234">
    <property type="term" value="P:menaquinone biosynthetic process"/>
    <property type="evidence" value="ECO:0007669"/>
    <property type="project" value="UniProtKB-UniRule"/>
</dbReference>
<evidence type="ECO:0000256" key="5">
    <source>
        <dbReference type="ARBA" id="ARBA00023211"/>
    </source>
</evidence>
<dbReference type="EMBL" id="QPJC01000001">
    <property type="protein sequence ID" value="RCW46877.1"/>
    <property type="molecule type" value="Genomic_DNA"/>
</dbReference>
<sequence>MNPSTAQAEVLVDELVRNGVCEVVLSPGSRNAPLSFALHRATEAGRLRLHVRVDERSAGFLALGLAARSGHPVAVVCTSGTATTNLHPAVSEAWHSGVPLIVLTADRPPELRAAGANQTIDQHRLYGTAVRLFDELAVAENRPGQNAYWRTQVCRACHAAGSARGRGGPVHLNVPLREPLVPDGDPDWCEPLRGRPDAEPWTRLAGDESPASALSSVRSPHGVVLLADDHGDEAAQWAEQLGWPVLSEIGGVGLGGANAVAAGMWLLDLPGFLDDHRPEQVVCVGRPTVFRQVQRLLADRGAEMLLVHGAGSGWPAPGQDVREVAQTLGSADVAVDPGWLAAWQRADHKVRAALHAALDAEDWASGPVVARDVIDALPPEALFVPGSSNPARDVALAARHRPDVVVHRNRGVAGIDGTVSTAMGSALAHGGPAYALLGDLTFLHDSNGLLLGPAEQRPDLTMVVFNDDGGGIFSLLEQGGPEYGESFERIFGTPHGTDLAALCAAHGVEHVAAHRRSELLEALRPRSGLRVVEVRSDRARLRGAHERLRAAVSSAFPGE</sequence>
<comment type="cofactor">
    <cofactor evidence="6">
        <name>Mg(2+)</name>
        <dbReference type="ChEBI" id="CHEBI:18420"/>
    </cofactor>
    <cofactor evidence="6">
        <name>Mn(2+)</name>
        <dbReference type="ChEBI" id="CHEBI:29035"/>
    </cofactor>
</comment>
<dbReference type="Pfam" id="PF02775">
    <property type="entry name" value="TPP_enzyme_C"/>
    <property type="match status" value="1"/>
</dbReference>
<comment type="catalytic activity">
    <reaction evidence="6">
        <text>isochorismate + 2-oxoglutarate + H(+) = 5-enolpyruvoyl-6-hydroxy-2-succinyl-cyclohex-3-ene-1-carboxylate + CO2</text>
        <dbReference type="Rhea" id="RHEA:25593"/>
        <dbReference type="ChEBI" id="CHEBI:15378"/>
        <dbReference type="ChEBI" id="CHEBI:16526"/>
        <dbReference type="ChEBI" id="CHEBI:16810"/>
        <dbReference type="ChEBI" id="CHEBI:29780"/>
        <dbReference type="ChEBI" id="CHEBI:58818"/>
        <dbReference type="EC" id="2.2.1.9"/>
    </reaction>
</comment>
<dbReference type="InterPro" id="IPR012001">
    <property type="entry name" value="Thiamin_PyroP_enz_TPP-bd_dom"/>
</dbReference>
<keyword evidence="3 6" id="KW-0460">Magnesium</keyword>
<keyword evidence="2 6" id="KW-0479">Metal-binding</keyword>
<proteinExistence type="inferred from homology"/>
<dbReference type="GO" id="GO:0000287">
    <property type="term" value="F:magnesium ion binding"/>
    <property type="evidence" value="ECO:0007669"/>
    <property type="project" value="UniProtKB-UniRule"/>
</dbReference>
<evidence type="ECO:0000256" key="2">
    <source>
        <dbReference type="ARBA" id="ARBA00022723"/>
    </source>
</evidence>
<accession>A0A368VY17</accession>
<feature type="domain" description="Thiamine pyrophosphate enzyme N-terminal TPP-binding" evidence="8">
    <location>
        <begin position="8"/>
        <end position="123"/>
    </location>
</feature>
<keyword evidence="5 6" id="KW-0464">Manganese</keyword>
<evidence type="ECO:0000256" key="1">
    <source>
        <dbReference type="ARBA" id="ARBA00022679"/>
    </source>
</evidence>
<dbReference type="NCBIfam" id="TIGR00173">
    <property type="entry name" value="menD"/>
    <property type="match status" value="1"/>
</dbReference>
<comment type="pathway">
    <text evidence="6">Quinol/quinone metabolism; menaquinone biosynthesis.</text>
</comment>
<feature type="domain" description="Thiamine pyrophosphate enzyme TPP-binding" evidence="7">
    <location>
        <begin position="409"/>
        <end position="524"/>
    </location>
</feature>
<gene>
    <name evidence="6" type="primary">menD</name>
    <name evidence="9" type="ORF">DFQ14_101217</name>
</gene>
<dbReference type="HAMAP" id="MF_01659">
    <property type="entry name" value="MenD"/>
    <property type="match status" value="1"/>
</dbReference>
<comment type="pathway">
    <text evidence="6">Quinol/quinone metabolism; 1,4-dihydroxy-2-naphthoate biosynthesis; 1,4-dihydroxy-2-naphthoate from chorismate: step 2/7.</text>
</comment>
<comment type="subunit">
    <text evidence="6">Homodimer.</text>
</comment>
<evidence type="ECO:0000259" key="8">
    <source>
        <dbReference type="Pfam" id="PF02776"/>
    </source>
</evidence>
<dbReference type="AlphaFoldDB" id="A0A368VY17"/>
<dbReference type="EC" id="2.2.1.9" evidence="6"/>
<keyword evidence="10" id="KW-1185">Reference proteome</keyword>
<dbReference type="OrthoDB" id="9791859at2"/>
<keyword evidence="6" id="KW-0474">Menaquinone biosynthesis</keyword>
<evidence type="ECO:0000256" key="3">
    <source>
        <dbReference type="ARBA" id="ARBA00022842"/>
    </source>
</evidence>
<evidence type="ECO:0000313" key="10">
    <source>
        <dbReference type="Proteomes" id="UP000253495"/>
    </source>
</evidence>
<dbReference type="Proteomes" id="UP000253495">
    <property type="component" value="Unassembled WGS sequence"/>
</dbReference>
<dbReference type="InterPro" id="IPR004433">
    <property type="entry name" value="MenaQ_synth_MenD"/>
</dbReference>
<dbReference type="GO" id="GO:0030976">
    <property type="term" value="F:thiamine pyrophosphate binding"/>
    <property type="evidence" value="ECO:0007669"/>
    <property type="project" value="UniProtKB-UniRule"/>
</dbReference>
<dbReference type="PIRSF" id="PIRSF004983">
    <property type="entry name" value="MenD"/>
    <property type="match status" value="1"/>
</dbReference>
<reference evidence="9 10" key="1">
    <citation type="submission" date="2018-07" db="EMBL/GenBank/DDBJ databases">
        <title>Genomic Encyclopedia of Type Strains, Phase III (KMG-III): the genomes of soil and plant-associated and newly described type strains.</title>
        <authorList>
            <person name="Whitman W."/>
        </authorList>
    </citation>
    <scope>NUCLEOTIDE SEQUENCE [LARGE SCALE GENOMIC DNA]</scope>
    <source>
        <strain evidence="9 10">CECT 8575</strain>
    </source>
</reference>
<dbReference type="CDD" id="cd07037">
    <property type="entry name" value="TPP_PYR_MenD"/>
    <property type="match status" value="1"/>
</dbReference>
<keyword evidence="4 6" id="KW-0786">Thiamine pyrophosphate</keyword>
<protein>
    <recommendedName>
        <fullName evidence="6">2-succinyl-5-enolpyruvyl-6-hydroxy-3-cyclohexene-1-carboxylate synthase</fullName>
        <shortName evidence="6">SEPHCHC synthase</shortName>
        <ecNumber evidence="6">2.2.1.9</ecNumber>
    </recommendedName>
    <alternativeName>
        <fullName evidence="6">Menaquinone biosynthesis protein MenD</fullName>
    </alternativeName>
</protein>
<dbReference type="PANTHER" id="PTHR42916:SF1">
    <property type="entry name" value="PROTEIN PHYLLO, CHLOROPLASTIC"/>
    <property type="match status" value="1"/>
</dbReference>
<comment type="caution">
    <text evidence="9">The sequence shown here is derived from an EMBL/GenBank/DDBJ whole genome shotgun (WGS) entry which is preliminary data.</text>
</comment>
<dbReference type="Gene3D" id="3.40.50.970">
    <property type="match status" value="2"/>
</dbReference>
<organism evidence="9 10">
    <name type="scientific">Halopolyspora algeriensis</name>
    <dbReference type="NCBI Taxonomy" id="1500506"/>
    <lineage>
        <taxon>Bacteria</taxon>
        <taxon>Bacillati</taxon>
        <taxon>Actinomycetota</taxon>
        <taxon>Actinomycetes</taxon>
        <taxon>Actinomycetes incertae sedis</taxon>
        <taxon>Halopolyspora</taxon>
    </lineage>
</organism>
<comment type="function">
    <text evidence="6">Catalyzes the thiamine diphosphate-dependent decarboxylation of 2-oxoglutarate and the subsequent addition of the resulting succinic semialdehyde-thiamine pyrophosphate anion to isochorismate to yield 2-succinyl-5-enolpyruvyl-6-hydroxy-3-cyclohexene-1-carboxylate (SEPHCHC).</text>
</comment>
<dbReference type="GO" id="GO:0030145">
    <property type="term" value="F:manganese ion binding"/>
    <property type="evidence" value="ECO:0007669"/>
    <property type="project" value="UniProtKB-UniRule"/>
</dbReference>
<dbReference type="PANTHER" id="PTHR42916">
    <property type="entry name" value="2-SUCCINYL-5-ENOLPYRUVYL-6-HYDROXY-3-CYCLOHEXENE-1-CARBOXYLATE SYNTHASE"/>
    <property type="match status" value="1"/>
</dbReference>
<comment type="cofactor">
    <cofactor evidence="6">
        <name>thiamine diphosphate</name>
        <dbReference type="ChEBI" id="CHEBI:58937"/>
    </cofactor>
    <text evidence="6">Binds 1 thiamine pyrophosphate per subunit.</text>
</comment>
<dbReference type="UniPathway" id="UPA01057">
    <property type="reaction ID" value="UER00164"/>
</dbReference>
<name>A0A368VY17_9ACTN</name>
<dbReference type="UniPathway" id="UPA00079"/>
<evidence type="ECO:0000256" key="4">
    <source>
        <dbReference type="ARBA" id="ARBA00023052"/>
    </source>
</evidence>
<comment type="similarity">
    <text evidence="6">Belongs to the TPP enzyme family. MenD subfamily.</text>
</comment>
<dbReference type="CDD" id="cd02009">
    <property type="entry name" value="TPP_SHCHC_synthase"/>
    <property type="match status" value="1"/>
</dbReference>
<evidence type="ECO:0000259" key="7">
    <source>
        <dbReference type="Pfam" id="PF02775"/>
    </source>
</evidence>